<dbReference type="AlphaFoldDB" id="A0A061QV17"/>
<dbReference type="EMBL" id="GBEZ01024711">
    <property type="protein sequence ID" value="JAC62305.1"/>
    <property type="molecule type" value="Transcribed_RNA"/>
</dbReference>
<feature type="non-terminal residue" evidence="2">
    <location>
        <position position="1"/>
    </location>
</feature>
<feature type="region of interest" description="Disordered" evidence="1">
    <location>
        <begin position="1"/>
        <end position="66"/>
    </location>
</feature>
<protein>
    <submittedName>
        <fullName evidence="2">Uncharacterized protein</fullName>
    </submittedName>
</protein>
<name>A0A061QV17_9CHLO</name>
<accession>A0A061QV17</accession>
<feature type="compositionally biased region" description="Basic and acidic residues" evidence="1">
    <location>
        <begin position="37"/>
        <end position="49"/>
    </location>
</feature>
<evidence type="ECO:0000313" key="2">
    <source>
        <dbReference type="EMBL" id="JAC62305.1"/>
    </source>
</evidence>
<gene>
    <name evidence="2" type="ORF">TSPGSL018_23726</name>
</gene>
<proteinExistence type="predicted"/>
<sequence>AFPARPAAALRTGRRRMPEERRGHSLGAGGMDANGPPRRELSHMREDAARPTGKRRGWRRVSCPGASPLRGCKATTECLARCPRPPITRSRPLA</sequence>
<organism evidence="2">
    <name type="scientific">Tetraselmis sp. GSL018</name>
    <dbReference type="NCBI Taxonomy" id="582737"/>
    <lineage>
        <taxon>Eukaryota</taxon>
        <taxon>Viridiplantae</taxon>
        <taxon>Chlorophyta</taxon>
        <taxon>core chlorophytes</taxon>
        <taxon>Chlorodendrophyceae</taxon>
        <taxon>Chlorodendrales</taxon>
        <taxon>Chlorodendraceae</taxon>
        <taxon>Tetraselmis</taxon>
    </lineage>
</organism>
<reference evidence="2" key="1">
    <citation type="submission" date="2014-05" db="EMBL/GenBank/DDBJ databases">
        <title>The transcriptome of the halophilic microalga Tetraselmis sp. GSL018 isolated from the Great Salt Lake, Utah.</title>
        <authorList>
            <person name="Jinkerson R.E."/>
            <person name="D'Adamo S."/>
            <person name="Posewitz M.C."/>
        </authorList>
    </citation>
    <scope>NUCLEOTIDE SEQUENCE</scope>
    <source>
        <strain evidence="2">GSL018</strain>
    </source>
</reference>
<evidence type="ECO:0000256" key="1">
    <source>
        <dbReference type="SAM" id="MobiDB-lite"/>
    </source>
</evidence>